<keyword evidence="4" id="KW-0544">Nucleosome core</keyword>
<accession>A0A4Y8CPM0</accession>
<dbReference type="PRINTS" id="PR00622">
    <property type="entry name" value="HISTONEH3"/>
</dbReference>
<evidence type="ECO:0000259" key="6">
    <source>
        <dbReference type="Pfam" id="PF00125"/>
    </source>
</evidence>
<evidence type="ECO:0000256" key="1">
    <source>
        <dbReference type="ARBA" id="ARBA00004286"/>
    </source>
</evidence>
<evidence type="ECO:0000313" key="7">
    <source>
        <dbReference type="EMBL" id="TEY40426.1"/>
    </source>
</evidence>
<dbReference type="EMBL" id="PHWZ01000430">
    <property type="protein sequence ID" value="TEY40426.1"/>
    <property type="molecule type" value="Genomic_DNA"/>
</dbReference>
<keyword evidence="3" id="KW-0158">Chromosome</keyword>
<proteinExistence type="inferred from homology"/>
<comment type="caution">
    <text evidence="7">The sequence shown here is derived from an EMBL/GenBank/DDBJ whole genome shotgun (WGS) entry which is preliminary data.</text>
</comment>
<evidence type="ECO:0000256" key="3">
    <source>
        <dbReference type="ARBA" id="ARBA00022454"/>
    </source>
</evidence>
<dbReference type="GO" id="GO:0046982">
    <property type="term" value="F:protein heterodimerization activity"/>
    <property type="evidence" value="ECO:0007669"/>
    <property type="project" value="InterPro"/>
</dbReference>
<feature type="compositionally biased region" description="Basic and acidic residues" evidence="5">
    <location>
        <begin position="8"/>
        <end position="31"/>
    </location>
</feature>
<evidence type="ECO:0000256" key="5">
    <source>
        <dbReference type="SAM" id="MobiDB-lite"/>
    </source>
</evidence>
<gene>
    <name evidence="7" type="ORF">BOTCAL_0431g00010</name>
</gene>
<evidence type="ECO:0000256" key="4">
    <source>
        <dbReference type="ARBA" id="ARBA00023269"/>
    </source>
</evidence>
<sequence>MPTRKQHLRELARIRREENVRRSRHMVDRGDAQGLQNGVTHTPDHPSPYSPRRFVNRTPTPPRSPTRSPTRFPTPSPSPRHQSNDPVYNQRAQIGGKPFKSSRVRKSVIGRKPKPKKGIKSAKISIFRYKPRRMLPSGKRVHDLKLLLREIKFYTNTWANLIPRSPSARLVRQVAHSIQYDLRFQSSAIEALQEAAEMMLAVRFDILQDMARHAHRTTIMGRDAGLLQRTLKKAVGIDDIGLASTSEGFRGYKT</sequence>
<dbReference type="Pfam" id="PF00125">
    <property type="entry name" value="Histone"/>
    <property type="match status" value="1"/>
</dbReference>
<dbReference type="Gene3D" id="1.10.20.10">
    <property type="entry name" value="Histone, subunit A"/>
    <property type="match status" value="1"/>
</dbReference>
<protein>
    <recommendedName>
        <fullName evidence="6">Core Histone H2A/H2B/H3 domain-containing protein</fullName>
    </recommendedName>
</protein>
<feature type="domain" description="Core Histone H2A/H2B/H3" evidence="6">
    <location>
        <begin position="148"/>
        <end position="224"/>
    </location>
</feature>
<name>A0A4Y8CPM0_9HELO</name>
<dbReference type="PANTHER" id="PTHR11426">
    <property type="entry name" value="HISTONE H3"/>
    <property type="match status" value="1"/>
</dbReference>
<dbReference type="AlphaFoldDB" id="A0A4Y8CPM0"/>
<dbReference type="SMART" id="SM00428">
    <property type="entry name" value="H3"/>
    <property type="match status" value="1"/>
</dbReference>
<keyword evidence="4" id="KW-0238">DNA-binding</keyword>
<comment type="subcellular location">
    <subcellularLocation>
        <location evidence="1">Chromosome</location>
    </subcellularLocation>
</comment>
<dbReference type="InterPro" id="IPR009072">
    <property type="entry name" value="Histone-fold"/>
</dbReference>
<dbReference type="STRING" id="38488.A0A4Y8CPM0"/>
<dbReference type="Proteomes" id="UP000297299">
    <property type="component" value="Unassembled WGS sequence"/>
</dbReference>
<feature type="compositionally biased region" description="Basic residues" evidence="5">
    <location>
        <begin position="100"/>
        <end position="117"/>
    </location>
</feature>
<dbReference type="GO" id="GO:0003677">
    <property type="term" value="F:DNA binding"/>
    <property type="evidence" value="ECO:0007669"/>
    <property type="project" value="InterPro"/>
</dbReference>
<dbReference type="SUPFAM" id="SSF47113">
    <property type="entry name" value="Histone-fold"/>
    <property type="match status" value="1"/>
</dbReference>
<evidence type="ECO:0000256" key="2">
    <source>
        <dbReference type="ARBA" id="ARBA00010343"/>
    </source>
</evidence>
<dbReference type="InterPro" id="IPR007125">
    <property type="entry name" value="H2A/H2B/H3"/>
</dbReference>
<evidence type="ECO:0000313" key="8">
    <source>
        <dbReference type="Proteomes" id="UP000297299"/>
    </source>
</evidence>
<dbReference type="GO" id="GO:0030527">
    <property type="term" value="F:structural constituent of chromatin"/>
    <property type="evidence" value="ECO:0007669"/>
    <property type="project" value="InterPro"/>
</dbReference>
<feature type="region of interest" description="Disordered" evidence="5">
    <location>
        <begin position="1"/>
        <end position="117"/>
    </location>
</feature>
<dbReference type="GO" id="GO:0000786">
    <property type="term" value="C:nucleosome"/>
    <property type="evidence" value="ECO:0007669"/>
    <property type="project" value="UniProtKB-KW"/>
</dbReference>
<keyword evidence="8" id="KW-1185">Reference proteome</keyword>
<comment type="similarity">
    <text evidence="2">Belongs to the histone H3 family.</text>
</comment>
<organism evidence="7 8">
    <name type="scientific">Botryotinia calthae</name>
    <dbReference type="NCBI Taxonomy" id="38488"/>
    <lineage>
        <taxon>Eukaryota</taxon>
        <taxon>Fungi</taxon>
        <taxon>Dikarya</taxon>
        <taxon>Ascomycota</taxon>
        <taxon>Pezizomycotina</taxon>
        <taxon>Leotiomycetes</taxon>
        <taxon>Helotiales</taxon>
        <taxon>Sclerotiniaceae</taxon>
        <taxon>Botryotinia</taxon>
    </lineage>
</organism>
<dbReference type="InterPro" id="IPR000164">
    <property type="entry name" value="Histone_H3/CENP-A"/>
</dbReference>
<reference evidence="7 8" key="1">
    <citation type="submission" date="2017-11" db="EMBL/GenBank/DDBJ databases">
        <title>Comparative genomics of Botrytis spp.</title>
        <authorList>
            <person name="Valero-Jimenez C.A."/>
            <person name="Tapia P."/>
            <person name="Veloso J."/>
            <person name="Silva-Moreno E."/>
            <person name="Staats M."/>
            <person name="Valdes J.H."/>
            <person name="Van Kan J.A.L."/>
        </authorList>
    </citation>
    <scope>NUCLEOTIDE SEQUENCE [LARGE SCALE GENOMIC DNA]</scope>
    <source>
        <strain evidence="7 8">MUCL2830</strain>
    </source>
</reference>
<dbReference type="OrthoDB" id="420022at2759"/>